<dbReference type="InterPro" id="IPR027417">
    <property type="entry name" value="P-loop_NTPase"/>
</dbReference>
<reference evidence="2 3" key="1">
    <citation type="journal article" date="2017" name="Int. J. Syst. Evol. Microbiol.">
        <title>Arachidicoccus ginsenosidivorans sp. nov., with ginsenoside-converting activity isolated from ginseng cultivating soil.</title>
        <authorList>
            <person name="Siddiqi M.Z."/>
            <person name="Aslam Z."/>
            <person name="Im W.T."/>
        </authorList>
    </citation>
    <scope>NUCLEOTIDE SEQUENCE [LARGE SCALE GENOMIC DNA]</scope>
    <source>
        <strain evidence="2 3">Gsoil 809</strain>
    </source>
</reference>
<dbReference type="EMBL" id="CP042434">
    <property type="protein sequence ID" value="QEC72419.1"/>
    <property type="molecule type" value="Genomic_DNA"/>
</dbReference>
<evidence type="ECO:0000313" key="3">
    <source>
        <dbReference type="Proteomes" id="UP000321291"/>
    </source>
</evidence>
<dbReference type="GO" id="GO:0016887">
    <property type="term" value="F:ATP hydrolysis activity"/>
    <property type="evidence" value="ECO:0007669"/>
    <property type="project" value="InterPro"/>
</dbReference>
<dbReference type="Gene3D" id="3.40.50.300">
    <property type="entry name" value="P-loop containing nucleotide triphosphate hydrolases"/>
    <property type="match status" value="1"/>
</dbReference>
<dbReference type="Pfam" id="PF13304">
    <property type="entry name" value="AAA_21"/>
    <property type="match status" value="1"/>
</dbReference>
<dbReference type="InterPro" id="IPR003959">
    <property type="entry name" value="ATPase_AAA_core"/>
</dbReference>
<feature type="domain" description="ATPase AAA-type core" evidence="1">
    <location>
        <begin position="49"/>
        <end position="369"/>
    </location>
</feature>
<evidence type="ECO:0000313" key="2">
    <source>
        <dbReference type="EMBL" id="QEC72419.1"/>
    </source>
</evidence>
<accession>A0A5B8VM66</accession>
<name>A0A5B8VM66_9BACT</name>
<dbReference type="PANTHER" id="PTHR40396">
    <property type="entry name" value="ATPASE-LIKE PROTEIN"/>
    <property type="match status" value="1"/>
</dbReference>
<proteinExistence type="predicted"/>
<keyword evidence="3" id="KW-1185">Reference proteome</keyword>
<sequence>MLIEFNVENFLSFKDLTTLSMVAAKSFKEHELSNLIQPEKVDFRLLKSTIIYGNNASGKSNLLEAMGFMKSMVLNSFKEALNGNKDKKFPLKKFALNSKSEKESSFFEILFIQNGTRYRYGFELDYDSVVAEWLFHTTSKEVYLFRRDGQKFEINKSAFKEGLGKEEDVKENVLFLSFLSFYEKSNISNRIIAWFDDFNFVNGVHDGGHKRYTLEKLSSDKQFFNWALHFLKFLEISNISNDRALKELELKKNQGKDDGELVNKILSNFHTLTSSEKLVTYHRKFDEHNVLVDTVPFNFDLQESEGTKKLLYLLGPCYDTLRNGRILVVDELDSRFHPHLTLRLLNLFHFFNLNGAQLICAVHDISLLNKDTFRRDQIWFVEKNQFGATQLYSLGDFKTDKVRNKTAFDKNYMEGKYGAVPYFEKDEQLKKMLYEKREAGEV</sequence>
<gene>
    <name evidence="2" type="ORF">FSB73_12775</name>
</gene>
<protein>
    <submittedName>
        <fullName evidence="2">AAA family ATPase</fullName>
    </submittedName>
</protein>
<dbReference type="SUPFAM" id="SSF52540">
    <property type="entry name" value="P-loop containing nucleoside triphosphate hydrolases"/>
    <property type="match status" value="1"/>
</dbReference>
<dbReference type="PANTHER" id="PTHR40396:SF1">
    <property type="entry name" value="ATPASE AAA-TYPE CORE DOMAIN-CONTAINING PROTEIN"/>
    <property type="match status" value="1"/>
</dbReference>
<evidence type="ECO:0000259" key="1">
    <source>
        <dbReference type="Pfam" id="PF13304"/>
    </source>
</evidence>
<dbReference type="Proteomes" id="UP000321291">
    <property type="component" value="Chromosome"/>
</dbReference>
<dbReference type="AlphaFoldDB" id="A0A5B8VM66"/>
<dbReference type="KEGG" id="agi:FSB73_12775"/>
<organism evidence="2 3">
    <name type="scientific">Arachidicoccus ginsenosidivorans</name>
    <dbReference type="NCBI Taxonomy" id="496057"/>
    <lineage>
        <taxon>Bacteria</taxon>
        <taxon>Pseudomonadati</taxon>
        <taxon>Bacteroidota</taxon>
        <taxon>Chitinophagia</taxon>
        <taxon>Chitinophagales</taxon>
        <taxon>Chitinophagaceae</taxon>
        <taxon>Arachidicoccus</taxon>
    </lineage>
</organism>
<dbReference type="GO" id="GO:0005524">
    <property type="term" value="F:ATP binding"/>
    <property type="evidence" value="ECO:0007669"/>
    <property type="project" value="InterPro"/>
</dbReference>